<feature type="domain" description="Helicase ATP-binding" evidence="12">
    <location>
        <begin position="296"/>
        <end position="487"/>
    </location>
</feature>
<dbReference type="PROSITE" id="PS51192">
    <property type="entry name" value="HELICASE_ATP_BIND_1"/>
    <property type="match status" value="1"/>
</dbReference>
<keyword evidence="5 15" id="KW-0347">Helicase</keyword>
<dbReference type="Proteomes" id="UP000198341">
    <property type="component" value="Chromosome 5"/>
</dbReference>
<dbReference type="PROSITE" id="PS51194">
    <property type="entry name" value="HELICASE_CTER"/>
    <property type="match status" value="1"/>
</dbReference>
<dbReference type="InterPro" id="IPR003877">
    <property type="entry name" value="SPRY_dom"/>
</dbReference>
<feature type="short sequence motif" description="Q motif" evidence="9">
    <location>
        <begin position="2"/>
        <end position="30"/>
    </location>
</feature>
<evidence type="ECO:0000313" key="15">
    <source>
        <dbReference type="EMBL" id="CCO16556.1"/>
    </source>
</evidence>
<dbReference type="Pfam" id="PF00271">
    <property type="entry name" value="Helicase_C"/>
    <property type="match status" value="1"/>
</dbReference>
<dbReference type="GO" id="GO:0005829">
    <property type="term" value="C:cytosol"/>
    <property type="evidence" value="ECO:0007669"/>
    <property type="project" value="TreeGrafter"/>
</dbReference>
<evidence type="ECO:0000256" key="3">
    <source>
        <dbReference type="ARBA" id="ARBA00022741"/>
    </source>
</evidence>
<dbReference type="SMART" id="SM00449">
    <property type="entry name" value="SPRY"/>
    <property type="match status" value="1"/>
</dbReference>
<dbReference type="SUPFAM" id="SSF52540">
    <property type="entry name" value="P-loop containing nucleoside triphosphate hydrolases"/>
    <property type="match status" value="2"/>
</dbReference>
<evidence type="ECO:0000256" key="5">
    <source>
        <dbReference type="ARBA" id="ARBA00022806"/>
    </source>
</evidence>
<dbReference type="PROSITE" id="PS50188">
    <property type="entry name" value="B302_SPRY"/>
    <property type="match status" value="1"/>
</dbReference>
<dbReference type="InterPro" id="IPR001650">
    <property type="entry name" value="Helicase_C-like"/>
</dbReference>
<evidence type="ECO:0000256" key="1">
    <source>
        <dbReference type="ARBA" id="ARBA00008765"/>
    </source>
</evidence>
<dbReference type="SMART" id="SM00487">
    <property type="entry name" value="DEXDc"/>
    <property type="match status" value="1"/>
</dbReference>
<keyword evidence="4" id="KW-0378">Hydrolase</keyword>
<keyword evidence="3" id="KW-0547">Nucleotide-binding</keyword>
<evidence type="ECO:0000313" key="16">
    <source>
        <dbReference type="Proteomes" id="UP000198341"/>
    </source>
</evidence>
<dbReference type="PROSITE" id="PS00039">
    <property type="entry name" value="DEAD_ATP_HELICASE"/>
    <property type="match status" value="1"/>
</dbReference>
<dbReference type="EMBL" id="FO082274">
    <property type="protein sequence ID" value="CCO16556.1"/>
    <property type="molecule type" value="Genomic_DNA"/>
</dbReference>
<feature type="region of interest" description="Disordered" evidence="10">
    <location>
        <begin position="78"/>
        <end position="110"/>
    </location>
</feature>
<reference evidence="15 16" key="1">
    <citation type="submission" date="2011-10" db="EMBL/GenBank/DDBJ databases">
        <authorList>
            <person name="Genoscope - CEA"/>
        </authorList>
    </citation>
    <scope>NUCLEOTIDE SEQUENCE [LARGE SCALE GENOMIC DNA]</scope>
    <source>
        <strain evidence="15 16">RCC 1105</strain>
    </source>
</reference>
<evidence type="ECO:0000256" key="7">
    <source>
        <dbReference type="ARBA" id="ARBA00022840"/>
    </source>
</evidence>
<evidence type="ECO:0000256" key="8">
    <source>
        <dbReference type="ARBA" id="ARBA00032348"/>
    </source>
</evidence>
<dbReference type="Pfam" id="PF00622">
    <property type="entry name" value="SPRY"/>
    <property type="match status" value="1"/>
</dbReference>
<dbReference type="InterPro" id="IPR014001">
    <property type="entry name" value="Helicase_ATP-bd"/>
</dbReference>
<evidence type="ECO:0000259" key="14">
    <source>
        <dbReference type="PROSITE" id="PS51195"/>
    </source>
</evidence>
<feature type="domain" description="DEAD-box RNA helicase Q" evidence="14">
    <location>
        <begin position="2"/>
        <end position="30"/>
    </location>
</feature>
<dbReference type="InterPro" id="IPR001870">
    <property type="entry name" value="B30.2/SPRY"/>
</dbReference>
<dbReference type="eggNOG" id="KOG0349">
    <property type="taxonomic scope" value="Eukaryota"/>
</dbReference>
<keyword evidence="16" id="KW-1185">Reference proteome</keyword>
<dbReference type="InterPro" id="IPR011545">
    <property type="entry name" value="DEAD/DEAH_box_helicase_dom"/>
</dbReference>
<keyword evidence="7" id="KW-0067">ATP-binding</keyword>
<evidence type="ECO:0000259" key="13">
    <source>
        <dbReference type="PROSITE" id="PS51194"/>
    </source>
</evidence>
<gene>
    <name evidence="15" type="ORF">Bathy05g05020</name>
</gene>
<dbReference type="SMART" id="SM00490">
    <property type="entry name" value="HELICc"/>
    <property type="match status" value="1"/>
</dbReference>
<dbReference type="PANTHER" id="PTHR47959">
    <property type="entry name" value="ATP-DEPENDENT RNA HELICASE RHLE-RELATED"/>
    <property type="match status" value="1"/>
</dbReference>
<dbReference type="GO" id="GO:0004527">
    <property type="term" value="F:exonuclease activity"/>
    <property type="evidence" value="ECO:0007669"/>
    <property type="project" value="UniProtKB-KW"/>
</dbReference>
<dbReference type="CDD" id="cd12873">
    <property type="entry name" value="SPRY_DDX1"/>
    <property type="match status" value="1"/>
</dbReference>
<keyword evidence="2" id="KW-0540">Nuclease</keyword>
<dbReference type="CDD" id="cd18787">
    <property type="entry name" value="SF2_C_DEAD"/>
    <property type="match status" value="1"/>
</dbReference>
<dbReference type="GO" id="GO:0003676">
    <property type="term" value="F:nucleic acid binding"/>
    <property type="evidence" value="ECO:0007669"/>
    <property type="project" value="InterPro"/>
</dbReference>
<dbReference type="InterPro" id="IPR050079">
    <property type="entry name" value="DEAD_box_RNA_helicase"/>
</dbReference>
<dbReference type="KEGG" id="bpg:Bathy05g05020"/>
<dbReference type="RefSeq" id="XP_007512998.1">
    <property type="nucleotide sequence ID" value="XM_007512936.1"/>
</dbReference>
<dbReference type="GeneID" id="19016005"/>
<evidence type="ECO:0000259" key="11">
    <source>
        <dbReference type="PROSITE" id="PS50188"/>
    </source>
</evidence>
<dbReference type="InterPro" id="IPR027417">
    <property type="entry name" value="P-loop_NTPase"/>
</dbReference>
<dbReference type="PANTHER" id="PTHR47959:SF13">
    <property type="entry name" value="ATP-DEPENDENT RNA HELICASE RHLE"/>
    <property type="match status" value="1"/>
</dbReference>
<dbReference type="InterPro" id="IPR000629">
    <property type="entry name" value="RNA-helicase_DEAD-box_CS"/>
</dbReference>
<evidence type="ECO:0000256" key="4">
    <source>
        <dbReference type="ARBA" id="ARBA00022801"/>
    </source>
</evidence>
<comment type="similarity">
    <text evidence="1">Belongs to the DEAD box helicase family. DDX1 subfamily.</text>
</comment>
<dbReference type="InterPro" id="IPR043136">
    <property type="entry name" value="B30.2/SPRY_sf"/>
</dbReference>
<accession>K8EEV4</accession>
<dbReference type="GO" id="GO:0003724">
    <property type="term" value="F:RNA helicase activity"/>
    <property type="evidence" value="ECO:0007669"/>
    <property type="project" value="InterPro"/>
</dbReference>
<dbReference type="SUPFAM" id="SSF49899">
    <property type="entry name" value="Concanavalin A-like lectins/glucanases"/>
    <property type="match status" value="1"/>
</dbReference>
<dbReference type="Gene3D" id="2.60.120.920">
    <property type="match status" value="1"/>
</dbReference>
<proteinExistence type="inferred from homology"/>
<dbReference type="InterPro" id="IPR013320">
    <property type="entry name" value="ConA-like_dom_sf"/>
</dbReference>
<dbReference type="Gene3D" id="3.40.50.300">
    <property type="entry name" value="P-loop containing nucleotide triphosphate hydrolases"/>
    <property type="match status" value="3"/>
</dbReference>
<evidence type="ECO:0000256" key="2">
    <source>
        <dbReference type="ARBA" id="ARBA00022722"/>
    </source>
</evidence>
<dbReference type="STRING" id="41875.K8EEV4"/>
<evidence type="ECO:0000259" key="12">
    <source>
        <dbReference type="PROSITE" id="PS51192"/>
    </source>
</evidence>
<dbReference type="InterPro" id="IPR014014">
    <property type="entry name" value="RNA_helicase_DEAD_Q_motif"/>
</dbReference>
<sequence length="807" mass="88810">MSAFEEFGICPELITSCEENEWNIPTAVQAEAMPLILTGGDVLVASETGSGKTGAFGLPVLQIVHEVLVERMKNEVVRGNHGGGNAGAEALTKQTKTTKKQKVAKTNEEGTKKIPRLSSTDRNALFAIDEETSNGLKAECRAKHAWAGARCTTGYCTSGNNNNDDNKKKHAKVGYECSVLDDGLVRLGFSFVNASLDGLGTDASSWGYGGTGKKSHGKKFEDYGTKFGKGDVVTCMLNLETMEISYALNGTEFPKQSAVAFKLKRNSKDGQDVYFPAICVKDAEVEMNFGSTPLKFPDLLKRNGFVSCAECEEQNIKSFVEASQNNNSNTSKGDGSMANKKPLAIILEPVRDLAEQTQDVLISFKKYLKNPEIECALFTGGGVDDKKQRKWLAEGCDIITGTPSKIVDLVEKGVIDVSNVKFFILDEADRLVSMGNQSAILKLAEQLQKFNGNDVGIDRLQTLMFSATLHSPEITRLAGKLCVNPTWVDLKGRDAVIPDSVHHACVRIDPTNHDENENIRGLKEFISTDGVHVFDSDSNDTKSKLSEAIKMLKPRVLKELIDTHSITKCMIFCRTNFDCDNLANFFHKCGYDKSANLQTSAYSCAVLGGAKSMDERRANLSAFKAGEIKFLICTDVAARGLDISGLPFVINMTLPDRSEDYVHRIGRVGRADSMGLAISLVAANCEEKVWFCTKKGYKPWLNPTKNDVKPNKQGGHTTWLDESHALTEIERKLGNSTVESLGENYAIPDHFGTMEQYGKTKKITVTIDEEQIRRLEMYAPNVRALADLEAEVSLSYWTLKRKFNQMT</sequence>
<evidence type="ECO:0000256" key="9">
    <source>
        <dbReference type="PROSITE-ProRule" id="PRU00552"/>
    </source>
</evidence>
<organism evidence="15 16">
    <name type="scientific">Bathycoccus prasinos</name>
    <dbReference type="NCBI Taxonomy" id="41875"/>
    <lineage>
        <taxon>Eukaryota</taxon>
        <taxon>Viridiplantae</taxon>
        <taxon>Chlorophyta</taxon>
        <taxon>Mamiellophyceae</taxon>
        <taxon>Mamiellales</taxon>
        <taxon>Bathycoccaceae</taxon>
        <taxon>Bathycoccus</taxon>
    </lineage>
</organism>
<dbReference type="Pfam" id="PF00270">
    <property type="entry name" value="DEAD"/>
    <property type="match status" value="2"/>
</dbReference>
<protein>
    <recommendedName>
        <fullName evidence="8">DEAD box protein 1</fullName>
    </recommendedName>
</protein>
<evidence type="ECO:0000256" key="10">
    <source>
        <dbReference type="SAM" id="MobiDB-lite"/>
    </source>
</evidence>
<keyword evidence="6" id="KW-0269">Exonuclease</keyword>
<feature type="domain" description="Helicase C-terminal" evidence="13">
    <location>
        <begin position="544"/>
        <end position="716"/>
    </location>
</feature>
<dbReference type="GO" id="GO:0005524">
    <property type="term" value="F:ATP binding"/>
    <property type="evidence" value="ECO:0007669"/>
    <property type="project" value="UniProtKB-KW"/>
</dbReference>
<dbReference type="PROSITE" id="PS51195">
    <property type="entry name" value="Q_MOTIF"/>
    <property type="match status" value="1"/>
</dbReference>
<evidence type="ECO:0000256" key="6">
    <source>
        <dbReference type="ARBA" id="ARBA00022839"/>
    </source>
</evidence>
<dbReference type="AlphaFoldDB" id="K8EEV4"/>
<name>K8EEV4_9CHLO</name>
<dbReference type="OrthoDB" id="1735at2759"/>
<feature type="domain" description="B30.2/SPRY" evidence="11">
    <location>
        <begin position="93"/>
        <end position="294"/>
    </location>
</feature>